<proteinExistence type="inferred from homology"/>
<dbReference type="GO" id="GO:1990904">
    <property type="term" value="C:ribonucleoprotein complex"/>
    <property type="evidence" value="ECO:0007669"/>
    <property type="project" value="UniProtKB-KW"/>
</dbReference>
<reference evidence="6" key="1">
    <citation type="journal article" date="2014" name="Front. Microbiol.">
        <title>High frequency of phylogenetically diverse reductive dehalogenase-homologous genes in deep subseafloor sedimentary metagenomes.</title>
        <authorList>
            <person name="Kawai M."/>
            <person name="Futagami T."/>
            <person name="Toyoda A."/>
            <person name="Takaki Y."/>
            <person name="Nishi S."/>
            <person name="Hori S."/>
            <person name="Arai W."/>
            <person name="Tsubouchi T."/>
            <person name="Morono Y."/>
            <person name="Uchiyama I."/>
            <person name="Ito T."/>
            <person name="Fujiyama A."/>
            <person name="Inagaki F."/>
            <person name="Takami H."/>
        </authorList>
    </citation>
    <scope>NUCLEOTIDE SEQUENCE</scope>
    <source>
        <strain evidence="6">Expedition CK06-06</strain>
    </source>
</reference>
<dbReference type="PIRSF" id="PIRSF002161">
    <property type="entry name" value="Ribosomal_L5"/>
    <property type="match status" value="1"/>
</dbReference>
<gene>
    <name evidence="6" type="ORF">S01H1_08817</name>
</gene>
<dbReference type="Gene3D" id="3.30.1440.10">
    <property type="match status" value="1"/>
</dbReference>
<dbReference type="InterPro" id="IPR022803">
    <property type="entry name" value="Ribosomal_uL5_dom_sf"/>
</dbReference>
<evidence type="ECO:0000259" key="5">
    <source>
        <dbReference type="Pfam" id="PF00673"/>
    </source>
</evidence>
<dbReference type="HAMAP" id="MF_01333_B">
    <property type="entry name" value="Ribosomal_uL5_B"/>
    <property type="match status" value="1"/>
</dbReference>
<evidence type="ECO:0008006" key="7">
    <source>
        <dbReference type="Google" id="ProtNLM"/>
    </source>
</evidence>
<dbReference type="InterPro" id="IPR020930">
    <property type="entry name" value="Ribosomal_uL5_bac-type"/>
</dbReference>
<dbReference type="PANTHER" id="PTHR11994">
    <property type="entry name" value="60S RIBOSOMAL PROTEIN L11-RELATED"/>
    <property type="match status" value="1"/>
</dbReference>
<accession>X0TT96</accession>
<evidence type="ECO:0000256" key="3">
    <source>
        <dbReference type="ARBA" id="ARBA00023274"/>
    </source>
</evidence>
<dbReference type="Pfam" id="PF00281">
    <property type="entry name" value="Ribosomal_L5"/>
    <property type="match status" value="1"/>
</dbReference>
<organism evidence="6">
    <name type="scientific">marine sediment metagenome</name>
    <dbReference type="NCBI Taxonomy" id="412755"/>
    <lineage>
        <taxon>unclassified sequences</taxon>
        <taxon>metagenomes</taxon>
        <taxon>ecological metagenomes</taxon>
    </lineage>
</organism>
<comment type="similarity">
    <text evidence="1">Belongs to the universal ribosomal protein uL5 family.</text>
</comment>
<dbReference type="AlphaFoldDB" id="X0TT96"/>
<comment type="caution">
    <text evidence="6">The sequence shown here is derived from an EMBL/GenBank/DDBJ whole genome shotgun (WGS) entry which is preliminary data.</text>
</comment>
<dbReference type="NCBIfam" id="NF000585">
    <property type="entry name" value="PRK00010.1"/>
    <property type="match status" value="1"/>
</dbReference>
<dbReference type="GO" id="GO:0003735">
    <property type="term" value="F:structural constituent of ribosome"/>
    <property type="evidence" value="ECO:0007669"/>
    <property type="project" value="InterPro"/>
</dbReference>
<dbReference type="Pfam" id="PF00673">
    <property type="entry name" value="Ribosomal_L5_C"/>
    <property type="match status" value="1"/>
</dbReference>
<dbReference type="InterPro" id="IPR002132">
    <property type="entry name" value="Ribosomal_uL5"/>
</dbReference>
<feature type="domain" description="Large ribosomal subunit protein uL5 N-terminal" evidence="4">
    <location>
        <begin position="25"/>
        <end position="81"/>
    </location>
</feature>
<dbReference type="GO" id="GO:0005840">
    <property type="term" value="C:ribosome"/>
    <property type="evidence" value="ECO:0007669"/>
    <property type="project" value="UniProtKB-KW"/>
</dbReference>
<keyword evidence="3" id="KW-0687">Ribonucleoprotein</keyword>
<dbReference type="InterPro" id="IPR031309">
    <property type="entry name" value="Ribosomal_uL5_C"/>
</dbReference>
<dbReference type="GO" id="GO:0006412">
    <property type="term" value="P:translation"/>
    <property type="evidence" value="ECO:0007669"/>
    <property type="project" value="InterPro"/>
</dbReference>
<dbReference type="FunFam" id="3.30.1440.10:FF:000001">
    <property type="entry name" value="50S ribosomal protein L5"/>
    <property type="match status" value="1"/>
</dbReference>
<keyword evidence="2" id="KW-0689">Ribosomal protein</keyword>
<feature type="domain" description="Large ribosomal subunit protein uL5 C-terminal" evidence="5">
    <location>
        <begin position="85"/>
        <end position="178"/>
    </location>
</feature>
<evidence type="ECO:0000259" key="4">
    <source>
        <dbReference type="Pfam" id="PF00281"/>
    </source>
</evidence>
<protein>
    <recommendedName>
        <fullName evidence="7">50S ribosomal protein L5</fullName>
    </recommendedName>
</protein>
<evidence type="ECO:0000313" key="6">
    <source>
        <dbReference type="EMBL" id="GAF79360.1"/>
    </source>
</evidence>
<dbReference type="EMBL" id="BARS01004511">
    <property type="protein sequence ID" value="GAF79360.1"/>
    <property type="molecule type" value="Genomic_DNA"/>
</dbReference>
<evidence type="ECO:0000256" key="1">
    <source>
        <dbReference type="ARBA" id="ARBA00008553"/>
    </source>
</evidence>
<dbReference type="SUPFAM" id="SSF55282">
    <property type="entry name" value="RL5-like"/>
    <property type="match status" value="1"/>
</dbReference>
<sequence>MAPRLKERYREEVVAALVKEFGYKSVMQTPRLEKMVLNVGLGEAIQNPKALDSAAEDAATITGQRPVINHAKKSIAAFKIRKGMPIGLSVTVRGDRMYELFDRMVNAALPRIRDFQGVSPDSFDGRGNYSLGIKEQLIFPEVDYDKIDRIRGFQITVVTTARSDEEGKRLLELLGMPFAHS</sequence>
<dbReference type="InterPro" id="IPR031310">
    <property type="entry name" value="Ribosomal_uL5_N"/>
</dbReference>
<evidence type="ECO:0000256" key="2">
    <source>
        <dbReference type="ARBA" id="ARBA00022980"/>
    </source>
</evidence>
<name>X0TT96_9ZZZZ</name>